<dbReference type="EnsemblPlants" id="AVESA.00010b.r2.6CG1115330.2">
    <property type="protein sequence ID" value="AVESA.00010b.r2.6CG1115330.2.CDS"/>
    <property type="gene ID" value="AVESA.00010b.r2.6CG1115330"/>
</dbReference>
<dbReference type="Proteomes" id="UP001732700">
    <property type="component" value="Chromosome 6C"/>
</dbReference>
<organism evidence="1 2">
    <name type="scientific">Avena sativa</name>
    <name type="common">Oat</name>
    <dbReference type="NCBI Taxonomy" id="4498"/>
    <lineage>
        <taxon>Eukaryota</taxon>
        <taxon>Viridiplantae</taxon>
        <taxon>Streptophyta</taxon>
        <taxon>Embryophyta</taxon>
        <taxon>Tracheophyta</taxon>
        <taxon>Spermatophyta</taxon>
        <taxon>Magnoliopsida</taxon>
        <taxon>Liliopsida</taxon>
        <taxon>Poales</taxon>
        <taxon>Poaceae</taxon>
        <taxon>BOP clade</taxon>
        <taxon>Pooideae</taxon>
        <taxon>Poodae</taxon>
        <taxon>Poeae</taxon>
        <taxon>Poeae Chloroplast Group 1 (Aveneae type)</taxon>
        <taxon>Aveninae</taxon>
        <taxon>Avena</taxon>
    </lineage>
</organism>
<protein>
    <submittedName>
        <fullName evidence="1">Uncharacterized protein</fullName>
    </submittedName>
</protein>
<keyword evidence="2" id="KW-1185">Reference proteome</keyword>
<evidence type="ECO:0000313" key="1">
    <source>
        <dbReference type="EnsemblPlants" id="AVESA.00010b.r2.6CG1115330.2.CDS"/>
    </source>
</evidence>
<name>A0ACD5Z8R8_AVESA</name>
<accession>A0ACD5Z8R8</accession>
<proteinExistence type="predicted"/>
<reference evidence="1" key="1">
    <citation type="submission" date="2021-05" db="EMBL/GenBank/DDBJ databases">
        <authorList>
            <person name="Scholz U."/>
            <person name="Mascher M."/>
            <person name="Fiebig A."/>
        </authorList>
    </citation>
    <scope>NUCLEOTIDE SEQUENCE [LARGE SCALE GENOMIC DNA]</scope>
</reference>
<reference evidence="1" key="2">
    <citation type="submission" date="2025-09" db="UniProtKB">
        <authorList>
            <consortium name="EnsemblPlants"/>
        </authorList>
    </citation>
    <scope>IDENTIFICATION</scope>
</reference>
<evidence type="ECO:0000313" key="2">
    <source>
        <dbReference type="Proteomes" id="UP001732700"/>
    </source>
</evidence>
<sequence length="547" mass="61814">MSIARRNPSRKHKTGPSSWTLIALPARTISKRAFSANKTHGDTQLCSTHTAPAQKEENAPHYAVLLQSHTRQETPPNSTTQCCSSQQQRPIGRKEGRLDLAGDIWRRSPAAKDTASPSFDLICQRPDPLFRLPILQLMDPAEIPQRVDRGMDQCADGEPHPPLPMSVSKVIDDDNLLPLIIVRVGFPTSLLRAALVCKRWLGVASDPAFLRDFRKLNPPSLLGFCADTLTLDVPYQAIRPRFVPMLPQPAELAVVARHLEAYEKDQRDIPRSADGFITGFWSGISTERGMASALPPAPNDQDQFDGSFLSSFFICLHSDGEVHGLSHVYSSVEANRRKRRFCTMNMYTLQDGAWRMRTSAATQLSYTRLDIEPLLVDGKIYMRRVDEGDILVLDLKASSFSTIPLPEGVEYLHENTMLSRADDSKVHLMHLKNLQLRIWLHNGDSWLLLDTICLRQLCDIPSMSDATHEDEHNAIIRVSHLGDNDEYVFLMIGQSALYLDIKRRALRKVYEVTEENQRLCYIHPFRMIWPPIFPALKDHPARFVSGL</sequence>